<dbReference type="InterPro" id="IPR026960">
    <property type="entry name" value="RVT-Znf"/>
</dbReference>
<dbReference type="Proteomes" id="UP000554482">
    <property type="component" value="Unassembled WGS sequence"/>
</dbReference>
<feature type="compositionally biased region" description="Polar residues" evidence="1">
    <location>
        <begin position="21"/>
        <end position="38"/>
    </location>
</feature>
<reference evidence="3 4" key="1">
    <citation type="submission" date="2020-06" db="EMBL/GenBank/DDBJ databases">
        <title>Transcriptomic and genomic resources for Thalictrum thalictroides and T. hernandezii: Facilitating candidate gene discovery in an emerging model plant lineage.</title>
        <authorList>
            <person name="Arias T."/>
            <person name="Riano-Pachon D.M."/>
            <person name="Di Stilio V.S."/>
        </authorList>
    </citation>
    <scope>NUCLEOTIDE SEQUENCE [LARGE SCALE GENOMIC DNA]</scope>
    <source>
        <strain evidence="4">cv. WT478/WT964</strain>
        <tissue evidence="3">Leaves</tissue>
    </source>
</reference>
<keyword evidence="4" id="KW-1185">Reference proteome</keyword>
<dbReference type="OrthoDB" id="1717299at2759"/>
<comment type="caution">
    <text evidence="3">The sequence shown here is derived from an EMBL/GenBank/DDBJ whole genome shotgun (WGS) entry which is preliminary data.</text>
</comment>
<dbReference type="Pfam" id="PF13966">
    <property type="entry name" value="zf-RVT"/>
    <property type="match status" value="1"/>
</dbReference>
<accession>A0A7J6USM0</accession>
<protein>
    <recommendedName>
        <fullName evidence="2">Reverse transcriptase zinc-binding domain-containing protein</fullName>
    </recommendedName>
</protein>
<evidence type="ECO:0000313" key="4">
    <source>
        <dbReference type="Proteomes" id="UP000554482"/>
    </source>
</evidence>
<gene>
    <name evidence="3" type="ORF">FRX31_034877</name>
</gene>
<evidence type="ECO:0000256" key="1">
    <source>
        <dbReference type="SAM" id="MobiDB-lite"/>
    </source>
</evidence>
<evidence type="ECO:0000259" key="2">
    <source>
        <dbReference type="Pfam" id="PF13966"/>
    </source>
</evidence>
<feature type="compositionally biased region" description="Polar residues" evidence="1">
    <location>
        <begin position="1"/>
        <end position="12"/>
    </location>
</feature>
<evidence type="ECO:0000313" key="3">
    <source>
        <dbReference type="EMBL" id="KAF5175536.1"/>
    </source>
</evidence>
<sequence>MNHLVQQASPSPFIQERNLRTEQQPLCINEPSPNGQSTRRGRGRPIGSTNKIPKAPKDKKGKGKLHSCDNVQGLSKQKKRKIAPAESSSTTIHYIQTPPAPPPIFTPSISHNQSSSNLNNSDLISQMYANPVLTNLLLQQGALNPRILTQLNTHNADPINHNNEWNHSSPNSTLQGPYYNSTNDALLYESDANLQSNILNLNESPILPNHEVQNIYTTQSPSGTVEFNSRFALDSQANVLASRDNVSNILQAPPVSEYHNQVSIFSDAWLPSSNTHKIPISELNFSNSHIKFVNQLIIPNTAIWNSSLLHTSFTELIVKHILNTTIRGNQTSDIIRWMGSKNGIFSVKSMYRTITTSCLTPPINPNLNLKIWKCNALPKAILFVWKCLHNCVPTRDKIGRFITIPSHNCPLCNAPSETLRHMLLECPYTWAVWFNTKLRCNMSVFQNCSTEQWIQKWFNTPPLGITNSELWTVYCVMTTWVIWKSRCSSAFQNIYLNPARIAYSIDFCVFRICASLSSLQTTVPITLHHFGSHHVRMYARSMWMSPSETKLHL</sequence>
<feature type="region of interest" description="Disordered" evidence="1">
    <location>
        <begin position="1"/>
        <end position="106"/>
    </location>
</feature>
<organism evidence="3 4">
    <name type="scientific">Thalictrum thalictroides</name>
    <name type="common">Rue-anemone</name>
    <name type="synonym">Anemone thalictroides</name>
    <dbReference type="NCBI Taxonomy" id="46969"/>
    <lineage>
        <taxon>Eukaryota</taxon>
        <taxon>Viridiplantae</taxon>
        <taxon>Streptophyta</taxon>
        <taxon>Embryophyta</taxon>
        <taxon>Tracheophyta</taxon>
        <taxon>Spermatophyta</taxon>
        <taxon>Magnoliopsida</taxon>
        <taxon>Ranunculales</taxon>
        <taxon>Ranunculaceae</taxon>
        <taxon>Thalictroideae</taxon>
        <taxon>Thalictrum</taxon>
    </lineage>
</organism>
<feature type="domain" description="Reverse transcriptase zinc-binding" evidence="2">
    <location>
        <begin position="345"/>
        <end position="433"/>
    </location>
</feature>
<dbReference type="AlphaFoldDB" id="A0A7J6USM0"/>
<proteinExistence type="predicted"/>
<name>A0A7J6USM0_THATH</name>
<dbReference type="EMBL" id="JABWDY010043918">
    <property type="protein sequence ID" value="KAF5175536.1"/>
    <property type="molecule type" value="Genomic_DNA"/>
</dbReference>